<dbReference type="GO" id="GO:0008081">
    <property type="term" value="F:phosphoric diester hydrolase activity"/>
    <property type="evidence" value="ECO:0007669"/>
    <property type="project" value="InterPro"/>
</dbReference>
<dbReference type="SUPFAM" id="SSF51695">
    <property type="entry name" value="PLC-like phosphodiesterases"/>
    <property type="match status" value="1"/>
</dbReference>
<dbReference type="InterPro" id="IPR030395">
    <property type="entry name" value="GP_PDE_dom"/>
</dbReference>
<dbReference type="AlphaFoldDB" id="A0A547PBK4"/>
<dbReference type="InterPro" id="IPR017946">
    <property type="entry name" value="PLC-like_Pdiesterase_TIM-brl"/>
</dbReference>
<evidence type="ECO:0000313" key="3">
    <source>
        <dbReference type="Proteomes" id="UP000316343"/>
    </source>
</evidence>
<dbReference type="PANTHER" id="PTHR46211">
    <property type="entry name" value="GLYCEROPHOSPHORYL DIESTER PHOSPHODIESTERASE"/>
    <property type="match status" value="1"/>
</dbReference>
<dbReference type="PANTHER" id="PTHR46211:SF1">
    <property type="entry name" value="GLYCEROPHOSPHODIESTER PHOSPHODIESTERASE, CYTOPLASMIC"/>
    <property type="match status" value="1"/>
</dbReference>
<protein>
    <recommendedName>
        <fullName evidence="1">GP-PDE domain-containing protein</fullName>
    </recommendedName>
</protein>
<sequence>MKTPRVPDWLTGWEYAHRGLHSEGVPENSLAAAQAAIAAGMGIECDIQRSMDGKPIVLHDWDLKRLTGLTGATGSHSADQLQQLRYIGSDEGPVAFDDLLQIVAGRVPILIEIKSKPGYDVAPSCKAVAAELQSYHGDFAVMSFDPEVAIWFRAHAPEILAGLVMREDDIGYTPTEAERLAAFEAAQPDFLAYHIEALPNDWVADLRAAGLPILSWTVNSSETRLRALAQVDALISEGAGLP</sequence>
<dbReference type="PROSITE" id="PS51704">
    <property type="entry name" value="GP_PDE"/>
    <property type="match status" value="1"/>
</dbReference>
<organism evidence="2 3">
    <name type="scientific">Erythrobacter insulae</name>
    <dbReference type="NCBI Taxonomy" id="2584124"/>
    <lineage>
        <taxon>Bacteria</taxon>
        <taxon>Pseudomonadati</taxon>
        <taxon>Pseudomonadota</taxon>
        <taxon>Alphaproteobacteria</taxon>
        <taxon>Sphingomonadales</taxon>
        <taxon>Erythrobacteraceae</taxon>
        <taxon>Erythrobacter/Porphyrobacter group</taxon>
        <taxon>Erythrobacter</taxon>
    </lineage>
</organism>
<dbReference type="Proteomes" id="UP000316343">
    <property type="component" value="Unassembled WGS sequence"/>
</dbReference>
<name>A0A547PBK4_9SPHN</name>
<dbReference type="RefSeq" id="WP_142787787.1">
    <property type="nucleotide sequence ID" value="NZ_VHJK01000001.1"/>
</dbReference>
<accession>A0A547PBK4</accession>
<reference evidence="2 3" key="1">
    <citation type="submission" date="2019-06" db="EMBL/GenBank/DDBJ databases">
        <title>Erythrobacter insulae sp. nov., isolated from a tidal flat.</title>
        <authorList>
            <person name="Yoon J.-H."/>
        </authorList>
    </citation>
    <scope>NUCLEOTIDE SEQUENCE [LARGE SCALE GENOMIC DNA]</scope>
    <source>
        <strain evidence="2 3">JBTF-M21</strain>
    </source>
</reference>
<dbReference type="OrthoDB" id="384721at2"/>
<feature type="domain" description="GP-PDE" evidence="1">
    <location>
        <begin position="12"/>
        <end position="242"/>
    </location>
</feature>
<keyword evidence="3" id="KW-1185">Reference proteome</keyword>
<dbReference type="Pfam" id="PF03009">
    <property type="entry name" value="GDPD"/>
    <property type="match status" value="1"/>
</dbReference>
<evidence type="ECO:0000313" key="2">
    <source>
        <dbReference type="EMBL" id="TRD11522.1"/>
    </source>
</evidence>
<comment type="caution">
    <text evidence="2">The sequence shown here is derived from an EMBL/GenBank/DDBJ whole genome shotgun (WGS) entry which is preliminary data.</text>
</comment>
<proteinExistence type="predicted"/>
<dbReference type="GO" id="GO:0006629">
    <property type="term" value="P:lipid metabolic process"/>
    <property type="evidence" value="ECO:0007669"/>
    <property type="project" value="InterPro"/>
</dbReference>
<gene>
    <name evidence="2" type="ORF">FGU71_06390</name>
</gene>
<dbReference type="Gene3D" id="3.20.20.190">
    <property type="entry name" value="Phosphatidylinositol (PI) phosphodiesterase"/>
    <property type="match status" value="1"/>
</dbReference>
<dbReference type="EMBL" id="VHJK01000001">
    <property type="protein sequence ID" value="TRD11522.1"/>
    <property type="molecule type" value="Genomic_DNA"/>
</dbReference>
<evidence type="ECO:0000259" key="1">
    <source>
        <dbReference type="PROSITE" id="PS51704"/>
    </source>
</evidence>